<evidence type="ECO:0000256" key="4">
    <source>
        <dbReference type="PROSITE-ProRule" id="PRU00335"/>
    </source>
</evidence>
<protein>
    <submittedName>
        <fullName evidence="6">A-factor receptor protein</fullName>
    </submittedName>
</protein>
<dbReference type="Proteomes" id="UP000271554">
    <property type="component" value="Chromosome"/>
</dbReference>
<dbReference type="InterPro" id="IPR009057">
    <property type="entry name" value="Homeodomain-like_sf"/>
</dbReference>
<dbReference type="InterPro" id="IPR050109">
    <property type="entry name" value="HTH-type_TetR-like_transc_reg"/>
</dbReference>
<dbReference type="KEGG" id="shun:DWB77_04714"/>
<organism evidence="6 7">
    <name type="scientific">Streptomyces hundungensis</name>
    <dbReference type="NCBI Taxonomy" id="1077946"/>
    <lineage>
        <taxon>Bacteria</taxon>
        <taxon>Bacillati</taxon>
        <taxon>Actinomycetota</taxon>
        <taxon>Actinomycetes</taxon>
        <taxon>Kitasatosporales</taxon>
        <taxon>Streptomycetaceae</taxon>
        <taxon>Streptomyces</taxon>
    </lineage>
</organism>
<keyword evidence="1" id="KW-0805">Transcription regulation</keyword>
<feature type="domain" description="HTH tetR-type" evidence="5">
    <location>
        <begin position="8"/>
        <end position="68"/>
    </location>
</feature>
<dbReference type="AlphaFoldDB" id="A0A387HFC5"/>
<evidence type="ECO:0000313" key="7">
    <source>
        <dbReference type="Proteomes" id="UP000271554"/>
    </source>
</evidence>
<feature type="DNA-binding region" description="H-T-H motif" evidence="4">
    <location>
        <begin position="31"/>
        <end position="50"/>
    </location>
</feature>
<proteinExistence type="predicted"/>
<dbReference type="InterPro" id="IPR023772">
    <property type="entry name" value="DNA-bd_HTH_TetR-type_CS"/>
</dbReference>
<sequence>MTKQDRAVRTRAALIRSAATEFDRSGYAGASMSQITKTAGLSTGALTFHFSSKSELADAVVTRARAQVVDVLDEVALNTKGTAMDRLGAVVIALARALHDDVEVRGAARLEQERPRNAPNWSADWYPVIRHLAGLACRSGDLPGSVRSDQVAALAALFVRGADLHGRTHRGHDPGGCPFEEFADLWSIARRGLLAASDPTA</sequence>
<gene>
    <name evidence="6" type="primary">arpA_2</name>
    <name evidence="6" type="ORF">DWB77_04714</name>
</gene>
<dbReference type="PROSITE" id="PS50977">
    <property type="entry name" value="HTH_TETR_2"/>
    <property type="match status" value="1"/>
</dbReference>
<evidence type="ECO:0000259" key="5">
    <source>
        <dbReference type="PROSITE" id="PS50977"/>
    </source>
</evidence>
<dbReference type="SUPFAM" id="SSF46689">
    <property type="entry name" value="Homeodomain-like"/>
    <property type="match status" value="1"/>
</dbReference>
<dbReference type="PANTHER" id="PTHR30055">
    <property type="entry name" value="HTH-TYPE TRANSCRIPTIONAL REGULATOR RUTR"/>
    <property type="match status" value="1"/>
</dbReference>
<dbReference type="PROSITE" id="PS01081">
    <property type="entry name" value="HTH_TETR_1"/>
    <property type="match status" value="1"/>
</dbReference>
<dbReference type="PANTHER" id="PTHR30055:SF234">
    <property type="entry name" value="HTH-TYPE TRANSCRIPTIONAL REGULATOR BETI"/>
    <property type="match status" value="1"/>
</dbReference>
<keyword evidence="2 4" id="KW-0238">DNA-binding</keyword>
<dbReference type="InterPro" id="IPR001647">
    <property type="entry name" value="HTH_TetR"/>
</dbReference>
<keyword evidence="3" id="KW-0804">Transcription</keyword>
<accession>A0A387HFC5</accession>
<dbReference type="GO" id="GO:0003700">
    <property type="term" value="F:DNA-binding transcription factor activity"/>
    <property type="evidence" value="ECO:0007669"/>
    <property type="project" value="TreeGrafter"/>
</dbReference>
<evidence type="ECO:0000256" key="1">
    <source>
        <dbReference type="ARBA" id="ARBA00023015"/>
    </source>
</evidence>
<dbReference type="EMBL" id="CP032698">
    <property type="protein sequence ID" value="AYG82535.1"/>
    <property type="molecule type" value="Genomic_DNA"/>
</dbReference>
<dbReference type="SUPFAM" id="SSF48498">
    <property type="entry name" value="Tetracyclin repressor-like, C-terminal domain"/>
    <property type="match status" value="1"/>
</dbReference>
<keyword evidence="6" id="KW-0675">Receptor</keyword>
<evidence type="ECO:0000256" key="3">
    <source>
        <dbReference type="ARBA" id="ARBA00023163"/>
    </source>
</evidence>
<dbReference type="PRINTS" id="PR00455">
    <property type="entry name" value="HTHTETR"/>
</dbReference>
<dbReference type="Pfam" id="PF00440">
    <property type="entry name" value="TetR_N"/>
    <property type="match status" value="1"/>
</dbReference>
<reference evidence="6 7" key="1">
    <citation type="submission" date="2018-10" db="EMBL/GenBank/DDBJ databases">
        <title>Relationship between Morphology and Antimicrobial Activity in Streptomyces.</title>
        <authorList>
            <person name="Kang H.J."/>
            <person name="Kim S.B."/>
        </authorList>
    </citation>
    <scope>NUCLEOTIDE SEQUENCE [LARGE SCALE GENOMIC DNA]</scope>
    <source>
        <strain evidence="6 7">BH38</strain>
    </source>
</reference>
<dbReference type="RefSeq" id="WP_120723108.1">
    <property type="nucleotide sequence ID" value="NZ_CP032698.1"/>
</dbReference>
<name>A0A387HFC5_9ACTN</name>
<evidence type="ECO:0000256" key="2">
    <source>
        <dbReference type="ARBA" id="ARBA00023125"/>
    </source>
</evidence>
<dbReference type="Gene3D" id="1.10.357.10">
    <property type="entry name" value="Tetracycline Repressor, domain 2"/>
    <property type="match status" value="1"/>
</dbReference>
<dbReference type="GO" id="GO:0000976">
    <property type="term" value="F:transcription cis-regulatory region binding"/>
    <property type="evidence" value="ECO:0007669"/>
    <property type="project" value="TreeGrafter"/>
</dbReference>
<dbReference type="InterPro" id="IPR036271">
    <property type="entry name" value="Tet_transcr_reg_TetR-rel_C_sf"/>
</dbReference>
<keyword evidence="7" id="KW-1185">Reference proteome</keyword>
<evidence type="ECO:0000313" key="6">
    <source>
        <dbReference type="EMBL" id="AYG82535.1"/>
    </source>
</evidence>
<dbReference type="OrthoDB" id="3237195at2"/>